<feature type="domain" description="DUF1883" evidence="1">
    <location>
        <begin position="2"/>
        <end position="71"/>
    </location>
</feature>
<dbReference type="EMBL" id="CP028519">
    <property type="protein sequence ID" value="AVY95583.1"/>
    <property type="molecule type" value="Genomic_DNA"/>
</dbReference>
<dbReference type="Proteomes" id="UP000244173">
    <property type="component" value="Chromosome"/>
</dbReference>
<keyword evidence="3" id="KW-1185">Reference proteome</keyword>
<evidence type="ECO:0000259" key="1">
    <source>
        <dbReference type="Pfam" id="PF08980"/>
    </source>
</evidence>
<gene>
    <name evidence="2" type="ORF">DAI18_17185</name>
</gene>
<dbReference type="KEGG" id="maer:DAI18_17185"/>
<sequence length="123" mass="13900">MYYHHQRTFLNRGDLIRVACSQARKIWLLDDVDYADLEAGLVRRMNGGRHPLRVVQFTVAARGYWNLLIEAGEPRFPVSYSLELFGRDGRRQAMKNPPGGGFSAHFDPSGRHLPFAGCRTAGP</sequence>
<dbReference type="InterPro" id="IPR015073">
    <property type="entry name" value="DUF1883"/>
</dbReference>
<dbReference type="Pfam" id="PF08980">
    <property type="entry name" value="DUF1883"/>
    <property type="match status" value="1"/>
</dbReference>
<organism evidence="2 3">
    <name type="scientific">Microvirgula aerodenitrificans</name>
    <dbReference type="NCBI Taxonomy" id="57480"/>
    <lineage>
        <taxon>Bacteria</taxon>
        <taxon>Pseudomonadati</taxon>
        <taxon>Pseudomonadota</taxon>
        <taxon>Betaproteobacteria</taxon>
        <taxon>Neisseriales</taxon>
        <taxon>Aquaspirillaceae</taxon>
        <taxon>Microvirgula</taxon>
    </lineage>
</organism>
<reference evidence="2 3" key="1">
    <citation type="submission" date="2018-04" db="EMBL/GenBank/DDBJ databases">
        <title>Denitrifier Microvirgula.</title>
        <authorList>
            <person name="Anderson E."/>
            <person name="Jang J."/>
            <person name="Ishii S."/>
        </authorList>
    </citation>
    <scope>NUCLEOTIDE SEQUENCE [LARGE SCALE GENOMIC DNA]</scope>
    <source>
        <strain evidence="2 3">BE2.4</strain>
    </source>
</reference>
<protein>
    <recommendedName>
        <fullName evidence="1">DUF1883 domain-containing protein</fullName>
    </recommendedName>
</protein>
<proteinExistence type="predicted"/>
<dbReference type="SUPFAM" id="SSF141099">
    <property type="entry name" value="Atu1913-like"/>
    <property type="match status" value="1"/>
</dbReference>
<dbReference type="InterPro" id="IPR036488">
    <property type="entry name" value="DUF1883-like_sf"/>
</dbReference>
<dbReference type="RefSeq" id="WP_107890020.1">
    <property type="nucleotide sequence ID" value="NZ_CP028519.1"/>
</dbReference>
<accession>A0A2S0PE32</accession>
<evidence type="ECO:0000313" key="3">
    <source>
        <dbReference type="Proteomes" id="UP000244173"/>
    </source>
</evidence>
<evidence type="ECO:0000313" key="2">
    <source>
        <dbReference type="EMBL" id="AVY95583.1"/>
    </source>
</evidence>
<name>A0A2S0PE32_9NEIS</name>
<dbReference type="AlphaFoldDB" id="A0A2S0PE32"/>
<dbReference type="Gene3D" id="4.10.1210.10">
    <property type="entry name" value="Atu1913-like"/>
    <property type="match status" value="1"/>
</dbReference>